<reference evidence="2 3" key="1">
    <citation type="submission" date="2023-05" db="EMBL/GenBank/DDBJ databases">
        <title>B98-5 Cell Line De Novo Hybrid Assembly: An Optical Mapping Approach.</title>
        <authorList>
            <person name="Kananen K."/>
            <person name="Auerbach J.A."/>
            <person name="Kautto E."/>
            <person name="Blachly J.S."/>
        </authorList>
    </citation>
    <scope>NUCLEOTIDE SEQUENCE [LARGE SCALE GENOMIC DNA]</scope>
    <source>
        <strain evidence="2">B95-8</strain>
        <tissue evidence="2">Cell line</tissue>
    </source>
</reference>
<accession>A0ABQ9WGA3</accession>
<sequence length="350" mass="37197">MEMTEGAHLCQGGPFGAYHTQQEPHSVSQHACLRAWLSLCHPPLPWGPDSVSPLHPPGPGPSQAASAKSGPPPGCCMDGPRLRQWLKCPSETQPSSGSGMGTLMARHGQWAEGPLHPAQCPLCLQSRLTPDVYVPWPTPAHRASRSPCAYLTPQSSTCPTGLAQTSATPIFSCSPQHSFMPTSGLRSRQSSPHCGTRVPPLLASLQPDHLPLTACCPSHVPKSSLHAGTDEGSDGDTEAQVTLRSLQLTRAGAHSLNRRGRHARHIPDPEATHWDVQGTSSREAGGVLPQQLLCTKLLLRAQDALGRAQRLWNTVSRAKGSHTPCGTRRAQGTRRGQAVVLQGSGRASSS</sequence>
<evidence type="ECO:0000313" key="3">
    <source>
        <dbReference type="Proteomes" id="UP001266305"/>
    </source>
</evidence>
<feature type="region of interest" description="Disordered" evidence="1">
    <location>
        <begin position="51"/>
        <end position="73"/>
    </location>
</feature>
<keyword evidence="3" id="KW-1185">Reference proteome</keyword>
<gene>
    <name evidence="2" type="ORF">P7K49_002057</name>
</gene>
<dbReference type="EMBL" id="JASSZA010000001">
    <property type="protein sequence ID" value="KAK2120671.1"/>
    <property type="molecule type" value="Genomic_DNA"/>
</dbReference>
<proteinExistence type="predicted"/>
<evidence type="ECO:0000256" key="1">
    <source>
        <dbReference type="SAM" id="MobiDB-lite"/>
    </source>
</evidence>
<organism evidence="2 3">
    <name type="scientific">Saguinus oedipus</name>
    <name type="common">Cotton-top tamarin</name>
    <name type="synonym">Oedipomidas oedipus</name>
    <dbReference type="NCBI Taxonomy" id="9490"/>
    <lineage>
        <taxon>Eukaryota</taxon>
        <taxon>Metazoa</taxon>
        <taxon>Chordata</taxon>
        <taxon>Craniata</taxon>
        <taxon>Vertebrata</taxon>
        <taxon>Euteleostomi</taxon>
        <taxon>Mammalia</taxon>
        <taxon>Eutheria</taxon>
        <taxon>Euarchontoglires</taxon>
        <taxon>Primates</taxon>
        <taxon>Haplorrhini</taxon>
        <taxon>Platyrrhini</taxon>
        <taxon>Cebidae</taxon>
        <taxon>Callitrichinae</taxon>
        <taxon>Saguinus</taxon>
    </lineage>
</organism>
<evidence type="ECO:0000313" key="2">
    <source>
        <dbReference type="EMBL" id="KAK2120671.1"/>
    </source>
</evidence>
<comment type="caution">
    <text evidence="2">The sequence shown here is derived from an EMBL/GenBank/DDBJ whole genome shotgun (WGS) entry which is preliminary data.</text>
</comment>
<dbReference type="Proteomes" id="UP001266305">
    <property type="component" value="Unassembled WGS sequence"/>
</dbReference>
<name>A0ABQ9WGA3_SAGOE</name>
<protein>
    <submittedName>
        <fullName evidence="2">Uncharacterized protein</fullName>
    </submittedName>
</protein>